<dbReference type="Gene3D" id="3.30.565.60">
    <property type="match status" value="1"/>
</dbReference>
<proteinExistence type="predicted"/>
<dbReference type="InterPro" id="IPR038461">
    <property type="entry name" value="Schlafen_AlbA_2_dom_sf"/>
</dbReference>
<feature type="compositionally biased region" description="Basic and acidic residues" evidence="1">
    <location>
        <begin position="543"/>
        <end position="558"/>
    </location>
</feature>
<dbReference type="PANTHER" id="PTHR30595:SF6">
    <property type="entry name" value="SCHLAFEN ALBA-2 DOMAIN-CONTAINING PROTEIN"/>
    <property type="match status" value="1"/>
</dbReference>
<dbReference type="InterPro" id="IPR038475">
    <property type="entry name" value="RecG_C_sf"/>
</dbReference>
<evidence type="ECO:0000259" key="2">
    <source>
        <dbReference type="Pfam" id="PF04326"/>
    </source>
</evidence>
<reference evidence="3" key="1">
    <citation type="journal article" date="2021" name="PeerJ">
        <title>Extensive microbial diversity within the chicken gut microbiome revealed by metagenomics and culture.</title>
        <authorList>
            <person name="Gilroy R."/>
            <person name="Ravi A."/>
            <person name="Getino M."/>
            <person name="Pursley I."/>
            <person name="Horton D.L."/>
            <person name="Alikhan N.F."/>
            <person name="Baker D."/>
            <person name="Gharbi K."/>
            <person name="Hall N."/>
            <person name="Watson M."/>
            <person name="Adriaenssens E.M."/>
            <person name="Foster-Nyarko E."/>
            <person name="Jarju S."/>
            <person name="Secka A."/>
            <person name="Antonio M."/>
            <person name="Oren A."/>
            <person name="Chaudhuri R.R."/>
            <person name="La Ragione R."/>
            <person name="Hildebrand F."/>
            <person name="Pallen M.J."/>
        </authorList>
    </citation>
    <scope>NUCLEOTIDE SEQUENCE</scope>
    <source>
        <strain evidence="3">G4-2901</strain>
    </source>
</reference>
<sequence>MIDIRNIQDFNNYLDTLLNQTECDDIEFKGAAGGFPSSFWETYSAFANTDGGTIVFGVKETNGKFSLNGLSEEQIEKYKKDFWNGVNNPSTISCNLMNENNVRDAEYKGYRFLLFFIPRASKDQRPVFKTTDPYNGTYKRNYEGDYKCSKKEVRRMFADADEQHPADSRILKNYTMDDIDMETIRAYRQKFSISSPDHPWLILNDIDLLKKLGGYRKDRETGEEGFTVAGLLMFGKSESITDIECTPNFFPDYREHLTEDENVRWTNRICSDGTCEANLFNFYQRVLPRLQSVLPKPFKLEGNIRKEETPAHVAVREALINLCVHADYTEDASLVVKHNTNAFIFSNPGTMLVSKEQYYSGGESVCRNKSLQKMFSMLGVAEKAGSGTDKILKGWKESNWRAPIINEHQNPDKVELIMPMESLLSENTKLRLEEKFGRVAGTFEHDVLSILALTCDEGSVTNERLRYSLNLHKREISVLLKQMCQSGLLVAQGYGRGTRYLLPENINNNLFTSIEQSQEDIISSNNEVSLKVIGEPMDNNRGTSDDYRGTSDDYRGTSDDNNINPHKKRLSKKQMDLLVISICQDWMDKEEIAQRLHRKVKYVSDVILPRLVKEKQLEMLYPGTPNHPRQKYKIKD</sequence>
<dbReference type="PANTHER" id="PTHR30595">
    <property type="entry name" value="GLPR-RELATED TRANSCRIPTIONAL REPRESSOR"/>
    <property type="match status" value="1"/>
</dbReference>
<dbReference type="InterPro" id="IPR007421">
    <property type="entry name" value="Schlafen_AlbA_2_dom"/>
</dbReference>
<evidence type="ECO:0000313" key="4">
    <source>
        <dbReference type="Proteomes" id="UP000783796"/>
    </source>
</evidence>
<gene>
    <name evidence="3" type="ORF">H9777_02690</name>
</gene>
<dbReference type="Pfam" id="PF13749">
    <property type="entry name" value="HATPase_c_4"/>
    <property type="match status" value="1"/>
</dbReference>
<evidence type="ECO:0000256" key="1">
    <source>
        <dbReference type="SAM" id="MobiDB-lite"/>
    </source>
</evidence>
<name>A0A948T9X9_9BACT</name>
<organism evidence="3 4">
    <name type="scientific">Candidatus Phocaeicola faecigallinarum</name>
    <dbReference type="NCBI Taxonomy" id="2838732"/>
    <lineage>
        <taxon>Bacteria</taxon>
        <taxon>Pseudomonadati</taxon>
        <taxon>Bacteroidota</taxon>
        <taxon>Bacteroidia</taxon>
        <taxon>Bacteroidales</taxon>
        <taxon>Bacteroidaceae</taxon>
        <taxon>Phocaeicola</taxon>
    </lineage>
</organism>
<protein>
    <submittedName>
        <fullName evidence="3">DNA binding domain-containing protein</fullName>
    </submittedName>
</protein>
<dbReference type="Gene3D" id="3.30.950.30">
    <property type="entry name" value="Schlafen, AAA domain"/>
    <property type="match status" value="1"/>
</dbReference>
<feature type="region of interest" description="Disordered" evidence="1">
    <location>
        <begin position="535"/>
        <end position="566"/>
    </location>
</feature>
<feature type="domain" description="Schlafen AlbA-2" evidence="2">
    <location>
        <begin position="23"/>
        <end position="147"/>
    </location>
</feature>
<dbReference type="EMBL" id="JAHLFW010000025">
    <property type="protein sequence ID" value="MBU3837233.1"/>
    <property type="molecule type" value="Genomic_DNA"/>
</dbReference>
<dbReference type="Pfam" id="PF04326">
    <property type="entry name" value="SLFN_AlbA_2"/>
    <property type="match status" value="1"/>
</dbReference>
<dbReference type="Proteomes" id="UP000783796">
    <property type="component" value="Unassembled WGS sequence"/>
</dbReference>
<accession>A0A948T9X9</accession>
<reference evidence="3" key="2">
    <citation type="submission" date="2021-04" db="EMBL/GenBank/DDBJ databases">
        <authorList>
            <person name="Gilroy R."/>
        </authorList>
    </citation>
    <scope>NUCLEOTIDE SEQUENCE</scope>
    <source>
        <strain evidence="3">G4-2901</strain>
    </source>
</reference>
<evidence type="ECO:0000313" key="3">
    <source>
        <dbReference type="EMBL" id="MBU3837233.1"/>
    </source>
</evidence>
<dbReference type="AlphaFoldDB" id="A0A948T9X9"/>
<comment type="caution">
    <text evidence="3">The sequence shown here is derived from an EMBL/GenBank/DDBJ whole genome shotgun (WGS) entry which is preliminary data.</text>
</comment>